<dbReference type="HAMAP" id="MF_00735">
    <property type="entry name" value="Methyltr_PrmA"/>
    <property type="match status" value="1"/>
</dbReference>
<dbReference type="InterPro" id="IPR029063">
    <property type="entry name" value="SAM-dependent_MTases_sf"/>
</dbReference>
<feature type="region of interest" description="Disordered" evidence="7">
    <location>
        <begin position="1"/>
        <end position="26"/>
    </location>
</feature>
<keyword evidence="8" id="KW-0689">Ribosomal protein</keyword>
<dbReference type="GO" id="GO:0005840">
    <property type="term" value="C:ribosome"/>
    <property type="evidence" value="ECO:0007669"/>
    <property type="project" value="UniProtKB-KW"/>
</dbReference>
<keyword evidence="5 6" id="KW-0949">S-adenosyl-L-methionine</keyword>
<comment type="caution">
    <text evidence="8">The sequence shown here is derived from an EMBL/GenBank/DDBJ whole genome shotgun (WGS) entry which is preliminary data.</text>
</comment>
<name>A0A2A2SG73_9SPHN</name>
<dbReference type="InterPro" id="IPR050078">
    <property type="entry name" value="Ribosomal_L11_MeTrfase_PrmA"/>
</dbReference>
<dbReference type="GO" id="GO:0032259">
    <property type="term" value="P:methylation"/>
    <property type="evidence" value="ECO:0007669"/>
    <property type="project" value="UniProtKB-KW"/>
</dbReference>
<dbReference type="GO" id="GO:0005737">
    <property type="term" value="C:cytoplasm"/>
    <property type="evidence" value="ECO:0007669"/>
    <property type="project" value="UniProtKB-SubCell"/>
</dbReference>
<keyword evidence="3 6" id="KW-0489">Methyltransferase</keyword>
<proteinExistence type="inferred from homology"/>
<dbReference type="GO" id="GO:0016279">
    <property type="term" value="F:protein-lysine N-methyltransferase activity"/>
    <property type="evidence" value="ECO:0007669"/>
    <property type="project" value="RHEA"/>
</dbReference>
<evidence type="ECO:0000313" key="9">
    <source>
        <dbReference type="Proteomes" id="UP000218151"/>
    </source>
</evidence>
<gene>
    <name evidence="6" type="primary">prmA</name>
    <name evidence="8" type="ORF">CKY28_11485</name>
</gene>
<evidence type="ECO:0000256" key="7">
    <source>
        <dbReference type="SAM" id="MobiDB-lite"/>
    </source>
</evidence>
<reference evidence="9" key="1">
    <citation type="submission" date="2017-09" db="EMBL/GenBank/DDBJ databases">
        <authorList>
            <person name="Feng G."/>
            <person name="Zhu H."/>
        </authorList>
    </citation>
    <scope>NUCLEOTIDE SEQUENCE [LARGE SCALE GENOMIC DNA]</scope>
    <source>
        <strain evidence="9">1PNM-20</strain>
    </source>
</reference>
<protein>
    <recommendedName>
        <fullName evidence="6">Ribosomal protein L11 methyltransferase</fullName>
        <shortName evidence="6">L11 Mtase</shortName>
        <ecNumber evidence="6">2.1.1.-</ecNumber>
    </recommendedName>
</protein>
<dbReference type="EMBL" id="NSLI01000003">
    <property type="protein sequence ID" value="PAX08190.1"/>
    <property type="molecule type" value="Genomic_DNA"/>
</dbReference>
<comment type="catalytic activity">
    <reaction evidence="6">
        <text>L-lysyl-[protein] + 3 S-adenosyl-L-methionine = N(6),N(6),N(6)-trimethyl-L-lysyl-[protein] + 3 S-adenosyl-L-homocysteine + 3 H(+)</text>
        <dbReference type="Rhea" id="RHEA:54192"/>
        <dbReference type="Rhea" id="RHEA-COMP:9752"/>
        <dbReference type="Rhea" id="RHEA-COMP:13826"/>
        <dbReference type="ChEBI" id="CHEBI:15378"/>
        <dbReference type="ChEBI" id="CHEBI:29969"/>
        <dbReference type="ChEBI" id="CHEBI:57856"/>
        <dbReference type="ChEBI" id="CHEBI:59789"/>
        <dbReference type="ChEBI" id="CHEBI:61961"/>
    </reaction>
</comment>
<dbReference type="Gene3D" id="3.40.50.150">
    <property type="entry name" value="Vaccinia Virus protein VP39"/>
    <property type="match status" value="1"/>
</dbReference>
<dbReference type="InterPro" id="IPR004498">
    <property type="entry name" value="Ribosomal_PrmA_MeTrfase"/>
</dbReference>
<dbReference type="EC" id="2.1.1.-" evidence="6"/>
<comment type="subcellular location">
    <subcellularLocation>
        <location evidence="6">Cytoplasm</location>
    </subcellularLocation>
</comment>
<dbReference type="SUPFAM" id="SSF53335">
    <property type="entry name" value="S-adenosyl-L-methionine-dependent methyltransferases"/>
    <property type="match status" value="1"/>
</dbReference>
<dbReference type="AlphaFoldDB" id="A0A2A2SG73"/>
<dbReference type="CDD" id="cd02440">
    <property type="entry name" value="AdoMet_MTases"/>
    <property type="match status" value="1"/>
</dbReference>
<organism evidence="8 9">
    <name type="scientific">Sphingomonas lenta</name>
    <dbReference type="NCBI Taxonomy" id="1141887"/>
    <lineage>
        <taxon>Bacteria</taxon>
        <taxon>Pseudomonadati</taxon>
        <taxon>Pseudomonadota</taxon>
        <taxon>Alphaproteobacteria</taxon>
        <taxon>Sphingomonadales</taxon>
        <taxon>Sphingomonadaceae</taxon>
        <taxon>Sphingomonas</taxon>
    </lineage>
</organism>
<evidence type="ECO:0000256" key="2">
    <source>
        <dbReference type="ARBA" id="ARBA00022490"/>
    </source>
</evidence>
<dbReference type="OrthoDB" id="9785995at2"/>
<feature type="binding site" evidence="6">
    <location>
        <position position="172"/>
    </location>
    <ligand>
        <name>S-adenosyl-L-methionine</name>
        <dbReference type="ChEBI" id="CHEBI:59789"/>
    </ligand>
</feature>
<keyword evidence="8" id="KW-0687">Ribonucleoprotein</keyword>
<keyword evidence="4 6" id="KW-0808">Transferase</keyword>
<evidence type="ECO:0000256" key="3">
    <source>
        <dbReference type="ARBA" id="ARBA00022603"/>
    </source>
</evidence>
<dbReference type="Pfam" id="PF06325">
    <property type="entry name" value="PrmA"/>
    <property type="match status" value="1"/>
</dbReference>
<feature type="binding site" evidence="6">
    <location>
        <position position="241"/>
    </location>
    <ligand>
        <name>S-adenosyl-L-methionine</name>
        <dbReference type="ChEBI" id="CHEBI:59789"/>
    </ligand>
</feature>
<keyword evidence="9" id="KW-1185">Reference proteome</keyword>
<evidence type="ECO:0000256" key="5">
    <source>
        <dbReference type="ARBA" id="ARBA00022691"/>
    </source>
</evidence>
<accession>A0A2A2SG73</accession>
<sequence length="325" mass="34034">MSAERPPEEVGTTSSSGGAPNKDSWKVTLPCTKAEAEAIGDAEMEGVVLLVTEEDEATGRWRLDAYVEGEPDAAALAAIRALTSSVAVEPRVEGLGDEDWVTLSQAGLEPIREGRFVVHTSAFPVEPPPGGRAFLIEAGQAFGTGHHETTAGCLHVLDALAERRFANAVDLGTGTGLLAFAARELWPDAQIMATDIDPVAIEVTRENMEVNGVERIDLVVADGARDPAIQERAPFDLVIANILAGPLIAMAPEVAAIAAPGAAVVLAGLLETQADAVVNAYRAAGCALERSERRGDWTILLLRAGETVSSVAPANSDRNAWATDT</sequence>
<dbReference type="PANTHER" id="PTHR43648:SF1">
    <property type="entry name" value="ELECTRON TRANSFER FLAVOPROTEIN BETA SUBUNIT LYSINE METHYLTRANSFERASE"/>
    <property type="match status" value="1"/>
</dbReference>
<evidence type="ECO:0000256" key="1">
    <source>
        <dbReference type="ARBA" id="ARBA00009741"/>
    </source>
</evidence>
<comment type="function">
    <text evidence="6">Methylates ribosomal protein L11.</text>
</comment>
<feature type="binding site" evidence="6">
    <location>
        <position position="195"/>
    </location>
    <ligand>
        <name>S-adenosyl-L-methionine</name>
        <dbReference type="ChEBI" id="CHEBI:59789"/>
    </ligand>
</feature>
<dbReference type="PANTHER" id="PTHR43648">
    <property type="entry name" value="ELECTRON TRANSFER FLAVOPROTEIN BETA SUBUNIT LYSINE METHYLTRANSFERASE"/>
    <property type="match status" value="1"/>
</dbReference>
<evidence type="ECO:0000256" key="4">
    <source>
        <dbReference type="ARBA" id="ARBA00022679"/>
    </source>
</evidence>
<evidence type="ECO:0000313" key="8">
    <source>
        <dbReference type="EMBL" id="PAX08190.1"/>
    </source>
</evidence>
<comment type="similarity">
    <text evidence="1 6">Belongs to the methyltransferase superfamily. PrmA family.</text>
</comment>
<dbReference type="Proteomes" id="UP000218151">
    <property type="component" value="Unassembled WGS sequence"/>
</dbReference>
<feature type="binding site" evidence="6">
    <location>
        <position position="150"/>
    </location>
    <ligand>
        <name>S-adenosyl-L-methionine</name>
        <dbReference type="ChEBI" id="CHEBI:59789"/>
    </ligand>
</feature>
<evidence type="ECO:0000256" key="6">
    <source>
        <dbReference type="HAMAP-Rule" id="MF_00735"/>
    </source>
</evidence>
<keyword evidence="2 6" id="KW-0963">Cytoplasm</keyword>